<organism evidence="3">
    <name type="scientific">Salinicola endophyticus</name>
    <dbReference type="NCBI Taxonomy" id="1949083"/>
    <lineage>
        <taxon>Bacteria</taxon>
        <taxon>Pseudomonadati</taxon>
        <taxon>Pseudomonadota</taxon>
        <taxon>Gammaproteobacteria</taxon>
        <taxon>Oceanospirillales</taxon>
        <taxon>Halomonadaceae</taxon>
        <taxon>Salinicola</taxon>
    </lineage>
</organism>
<evidence type="ECO:0000256" key="2">
    <source>
        <dbReference type="SAM" id="SignalP"/>
    </source>
</evidence>
<feature type="compositionally biased region" description="Polar residues" evidence="1">
    <location>
        <begin position="459"/>
        <end position="469"/>
    </location>
</feature>
<feature type="compositionally biased region" description="Low complexity" evidence="1">
    <location>
        <begin position="444"/>
        <end position="454"/>
    </location>
</feature>
<feature type="region of interest" description="Disordered" evidence="1">
    <location>
        <begin position="444"/>
        <end position="478"/>
    </location>
</feature>
<dbReference type="EMBL" id="CP159578">
    <property type="protein sequence ID" value="XCJ80056.1"/>
    <property type="molecule type" value="Genomic_DNA"/>
</dbReference>
<evidence type="ECO:0000256" key="1">
    <source>
        <dbReference type="SAM" id="MobiDB-lite"/>
    </source>
</evidence>
<sequence length="478" mass="49350">MKHAVLPLTLSVMLALPLVAQAQSADSLYYDIGGASPFGASAGLSHSPRLTGLGVRWNVDATCGNFDLGSTVSNQLNGVTQGFQNMMSRVVSNATGAVASLPAMIIQRSNPALYDLLTNGVMQGRLDFDKSKLSCQRMSEQLADATLGGRMQQAAVAENWKDIAARNTDAVSAEAQAERQAGNAGRTWVGGQKRGGSGQAPMRVVEDTATAGYNLLYGRSDPTSEAPVSGGGGGWGSVATSGGDWVGGGGIAGGSGGTGGGIGGRGRDCQGGMCTVWGSPKEAAEWTRKVVGDTELRSCEGCEKAESVAGTGLIRELETEQNKIHQSLVEMINGGSITPAKLNDVSAGNGLAVSRGVIEALRSDPQAPLLAQRLASEMALARTLTKAMWARRALIAGTSDPGIENNAEGMSALDRKIDAFNRDIELLQSEMDIRKSLASNAASSALHRAANRAAGSVQDEYTSPRSQLGANGAPVDGN</sequence>
<dbReference type="AlphaFoldDB" id="A0AB74U7F7"/>
<feature type="chain" id="PRO_5044501480" description="Integrating conjugative element protein" evidence="2">
    <location>
        <begin position="23"/>
        <end position="478"/>
    </location>
</feature>
<reference evidence="3" key="1">
    <citation type="submission" date="2024-06" db="EMBL/GenBank/DDBJ databases">
        <title>Complete genome of Salinicola endophyticus HNIBRBA4755.</title>
        <authorList>
            <person name="Shin S.Y."/>
            <person name="Kang H."/>
            <person name="Song J."/>
        </authorList>
    </citation>
    <scope>NUCLEOTIDE SEQUENCE</scope>
    <source>
        <strain evidence="3">HNIBRBA4755</strain>
    </source>
</reference>
<proteinExistence type="predicted"/>
<evidence type="ECO:0008006" key="4">
    <source>
        <dbReference type="Google" id="ProtNLM"/>
    </source>
</evidence>
<feature type="signal peptide" evidence="2">
    <location>
        <begin position="1"/>
        <end position="22"/>
    </location>
</feature>
<protein>
    <recommendedName>
        <fullName evidence="4">Integrating conjugative element protein</fullName>
    </recommendedName>
</protein>
<gene>
    <name evidence="3" type="ORF">ABV408_02485</name>
</gene>
<dbReference type="RefSeq" id="WP_353980906.1">
    <property type="nucleotide sequence ID" value="NZ_CP159578.1"/>
</dbReference>
<feature type="region of interest" description="Disordered" evidence="1">
    <location>
        <begin position="179"/>
        <end position="200"/>
    </location>
</feature>
<keyword evidence="2" id="KW-0732">Signal</keyword>
<name>A0AB74U7F7_9GAMM</name>
<accession>A0AB74U7F7</accession>
<evidence type="ECO:0000313" key="3">
    <source>
        <dbReference type="EMBL" id="XCJ80056.1"/>
    </source>
</evidence>